<name>A0A5C5UAJ3_9GAMM</name>
<accession>A0A5C5UAJ3</accession>
<protein>
    <submittedName>
        <fullName evidence="2">Uncharacterized protein</fullName>
    </submittedName>
</protein>
<evidence type="ECO:0000313" key="3">
    <source>
        <dbReference type="Proteomes" id="UP000319980"/>
    </source>
</evidence>
<proteinExistence type="predicted"/>
<sequence length="78" mass="8794">MCRNRHRRTARAAIHAPIFRHPREGGDPASLHLRRQKTLGSRLRGNDGDRGRRESAAKRKTPARGRRFGATQSARLSA</sequence>
<reference evidence="2 3" key="1">
    <citation type="journal article" date="2008" name="Int. J. Syst. Evol. Microbiol.">
        <title>Luteimonas marina sp. nov., isolated from seawater.</title>
        <authorList>
            <person name="Baik K.S."/>
            <person name="Park S.C."/>
            <person name="Kim M.S."/>
            <person name="Kim E.M."/>
            <person name="Park C."/>
            <person name="Chun J."/>
            <person name="Seong C.N."/>
        </authorList>
    </citation>
    <scope>NUCLEOTIDE SEQUENCE [LARGE SCALE GENOMIC DNA]</scope>
    <source>
        <strain evidence="2 3">FR1330</strain>
    </source>
</reference>
<feature type="region of interest" description="Disordered" evidence="1">
    <location>
        <begin position="1"/>
        <end position="78"/>
    </location>
</feature>
<dbReference type="EMBL" id="VOHK01000002">
    <property type="protein sequence ID" value="TWT22565.1"/>
    <property type="molecule type" value="Genomic_DNA"/>
</dbReference>
<evidence type="ECO:0000313" key="2">
    <source>
        <dbReference type="EMBL" id="TWT22565.1"/>
    </source>
</evidence>
<gene>
    <name evidence="2" type="ORF">FQY83_05985</name>
</gene>
<organism evidence="2 3">
    <name type="scientific">Luteimonas marina</name>
    <dbReference type="NCBI Taxonomy" id="488485"/>
    <lineage>
        <taxon>Bacteria</taxon>
        <taxon>Pseudomonadati</taxon>
        <taxon>Pseudomonadota</taxon>
        <taxon>Gammaproteobacteria</taxon>
        <taxon>Lysobacterales</taxon>
        <taxon>Lysobacteraceae</taxon>
        <taxon>Luteimonas</taxon>
    </lineage>
</organism>
<keyword evidence="3" id="KW-1185">Reference proteome</keyword>
<evidence type="ECO:0000256" key="1">
    <source>
        <dbReference type="SAM" id="MobiDB-lite"/>
    </source>
</evidence>
<dbReference type="Proteomes" id="UP000319980">
    <property type="component" value="Unassembled WGS sequence"/>
</dbReference>
<feature type="compositionally biased region" description="Basic residues" evidence="1">
    <location>
        <begin position="1"/>
        <end position="10"/>
    </location>
</feature>
<dbReference type="AlphaFoldDB" id="A0A5C5UAJ3"/>
<feature type="compositionally biased region" description="Basic and acidic residues" evidence="1">
    <location>
        <begin position="44"/>
        <end position="57"/>
    </location>
</feature>
<feature type="compositionally biased region" description="Basic residues" evidence="1">
    <location>
        <begin position="58"/>
        <end position="67"/>
    </location>
</feature>
<comment type="caution">
    <text evidence="2">The sequence shown here is derived from an EMBL/GenBank/DDBJ whole genome shotgun (WGS) entry which is preliminary data.</text>
</comment>